<evidence type="ECO:0000313" key="2">
    <source>
        <dbReference type="EMBL" id="OLY82525.1"/>
    </source>
</evidence>
<keyword evidence="1" id="KW-0812">Transmembrane</keyword>
<organism evidence="2 3">
    <name type="scientific">Smittium mucronatum</name>
    <dbReference type="NCBI Taxonomy" id="133383"/>
    <lineage>
        <taxon>Eukaryota</taxon>
        <taxon>Fungi</taxon>
        <taxon>Fungi incertae sedis</taxon>
        <taxon>Zoopagomycota</taxon>
        <taxon>Kickxellomycotina</taxon>
        <taxon>Harpellomycetes</taxon>
        <taxon>Harpellales</taxon>
        <taxon>Legeriomycetaceae</taxon>
        <taxon>Smittium</taxon>
    </lineage>
</organism>
<evidence type="ECO:0000256" key="1">
    <source>
        <dbReference type="SAM" id="Phobius"/>
    </source>
</evidence>
<name>A0A1R0H071_9FUNG</name>
<dbReference type="Proteomes" id="UP000187455">
    <property type="component" value="Unassembled WGS sequence"/>
</dbReference>
<protein>
    <submittedName>
        <fullName evidence="2">Uncharacterized protein</fullName>
    </submittedName>
</protein>
<accession>A0A1R0H071</accession>
<proteinExistence type="predicted"/>
<reference evidence="2 3" key="1">
    <citation type="journal article" date="2016" name="Mol. Biol. Evol.">
        <title>Genome-Wide Survey of Gut Fungi (Harpellales) Reveals the First Horizontally Transferred Ubiquitin Gene from a Mosquito Host.</title>
        <authorList>
            <person name="Wang Y."/>
            <person name="White M.M."/>
            <person name="Kvist S."/>
            <person name="Moncalvo J.M."/>
        </authorList>
    </citation>
    <scope>NUCLEOTIDE SEQUENCE [LARGE SCALE GENOMIC DNA]</scope>
    <source>
        <strain evidence="2 3">ALG-7-W6</strain>
    </source>
</reference>
<dbReference type="EMBL" id="LSSL01001448">
    <property type="protein sequence ID" value="OLY82525.1"/>
    <property type="molecule type" value="Genomic_DNA"/>
</dbReference>
<sequence>MHKNSVYGLENNSKLNNFPVVGLYTLFLGFKIMVVNPVIENVIIHNTLKAQLSPNFFMVASIIGPTTIPPNPLPADTNPIAISLRFLNHKVGINKVGFIKTPPPIPYRTP</sequence>
<keyword evidence="1" id="KW-0472">Membrane</keyword>
<dbReference type="AlphaFoldDB" id="A0A1R0H071"/>
<gene>
    <name evidence="2" type="ORF">AYI68_g3355</name>
</gene>
<keyword evidence="3" id="KW-1185">Reference proteome</keyword>
<keyword evidence="1" id="KW-1133">Transmembrane helix</keyword>
<comment type="caution">
    <text evidence="2">The sequence shown here is derived from an EMBL/GenBank/DDBJ whole genome shotgun (WGS) entry which is preliminary data.</text>
</comment>
<feature type="transmembrane region" description="Helical" evidence="1">
    <location>
        <begin position="20"/>
        <end position="39"/>
    </location>
</feature>
<evidence type="ECO:0000313" key="3">
    <source>
        <dbReference type="Proteomes" id="UP000187455"/>
    </source>
</evidence>